<protein>
    <submittedName>
        <fullName evidence="3">ABC transporter permease</fullName>
    </submittedName>
</protein>
<gene>
    <name evidence="3" type="ORF">H9962_04350</name>
</gene>
<proteinExistence type="predicted"/>
<dbReference type="EMBL" id="DXAN01000013">
    <property type="protein sequence ID" value="HJA08407.1"/>
    <property type="molecule type" value="Genomic_DNA"/>
</dbReference>
<feature type="transmembrane region" description="Helical" evidence="2">
    <location>
        <begin position="629"/>
        <end position="650"/>
    </location>
</feature>
<feature type="compositionally biased region" description="Basic and acidic residues" evidence="1">
    <location>
        <begin position="759"/>
        <end position="768"/>
    </location>
</feature>
<organism evidence="3 4">
    <name type="scientific">Candidatus Mailhella merdigallinarum</name>
    <dbReference type="NCBI Taxonomy" id="2838658"/>
    <lineage>
        <taxon>Bacteria</taxon>
        <taxon>Pseudomonadati</taxon>
        <taxon>Thermodesulfobacteriota</taxon>
        <taxon>Desulfovibrionia</taxon>
        <taxon>Desulfovibrionales</taxon>
        <taxon>Desulfovibrionaceae</taxon>
        <taxon>Mailhella</taxon>
    </lineage>
</organism>
<accession>A0A9D2HBV6</accession>
<reference evidence="3" key="2">
    <citation type="submission" date="2021-04" db="EMBL/GenBank/DDBJ databases">
        <authorList>
            <person name="Gilroy R."/>
        </authorList>
    </citation>
    <scope>NUCLEOTIDE SEQUENCE</scope>
    <source>
        <strain evidence="3">CHK186-16707</strain>
    </source>
</reference>
<evidence type="ECO:0000313" key="3">
    <source>
        <dbReference type="EMBL" id="HJA08407.1"/>
    </source>
</evidence>
<name>A0A9D2HBV6_9BACT</name>
<dbReference type="Proteomes" id="UP000824225">
    <property type="component" value="Unassembled WGS sequence"/>
</dbReference>
<feature type="transmembrane region" description="Helical" evidence="2">
    <location>
        <begin position="708"/>
        <end position="731"/>
    </location>
</feature>
<feature type="transmembrane region" description="Helical" evidence="2">
    <location>
        <begin position="413"/>
        <end position="433"/>
    </location>
</feature>
<feature type="region of interest" description="Disordered" evidence="1">
    <location>
        <begin position="759"/>
        <end position="782"/>
    </location>
</feature>
<evidence type="ECO:0000256" key="1">
    <source>
        <dbReference type="SAM" id="MobiDB-lite"/>
    </source>
</evidence>
<feature type="transmembrane region" description="Helical" evidence="2">
    <location>
        <begin position="597"/>
        <end position="617"/>
    </location>
</feature>
<dbReference type="AlphaFoldDB" id="A0A9D2HBV6"/>
<comment type="caution">
    <text evidence="3">The sequence shown here is derived from an EMBL/GenBank/DDBJ whole genome shotgun (WGS) entry which is preliminary data.</text>
</comment>
<keyword evidence="2" id="KW-0812">Transmembrane</keyword>
<evidence type="ECO:0000313" key="4">
    <source>
        <dbReference type="Proteomes" id="UP000824225"/>
    </source>
</evidence>
<sequence length="782" mass="84492">MVDNNARTPGDFVWKFQRMGGLDQVTLRTAEELCHLGELDPKLWVILSCPASGLEFDARTLTLIDTDKDGRIRIPEVVAAVQWVCARLADPAVLARRSGDAPAAMPLAVVDLSTEEGRRLAATARSILKKRGKPDADSLTQEDVEAAVATAAQNTYNGDGVFPPLDELGEEVRDFVRDALAVTGGVNDAGGKPGIGLPQAEAFMKSLAEWRAWRQSVDEAPHPLGADTASAWDLLRSLKNKIDDYFLRVRFAAYAPDSAPALNVEDKTKAQAETGLLESSALAGLPLAHIEAGGADETLKAASGFNPAWADDMRLFFMVMKPLLPTPDAMTREDWRALQKLFEPYAAALARKPDAVPGPDVVAPPTSTVDDLGPERVDELLKGDAAKLFAEAAARDVVAPTASDDIAEVERLVLYYLHLYRLLMNFVSFYDFYSLRRHAMFQAGTLFVDGRSCRLCLPVSDVTAHSSLAVFSRLCLLYCRCTRVTKPGGTEPDRTMTIVAAMTAGDANLLIEGRNGVFVDNQGEDWDATLIKVVQNPISLRQAVWAPYKRFGRMVTEQLEKFANAKSDSLASDAGKKIESLTSGLASGKTFDIGKSVGIFAAVGLALGAIGTALASLGKALFALYWWQYPLILLGAFIIISGPSVFVAWLKLRGRTLGPVLEASGWAVNSWIPINLMLGKALTSVARLPPNSERSIIDPLRKPPRRRAVVWAGLVLAAAVAAGAGLGWWWLHRAHESVPEAAEQVIEDVARKALDETQRALNERREHAGTGAPDAPAAEPTS</sequence>
<evidence type="ECO:0000256" key="2">
    <source>
        <dbReference type="SAM" id="Phobius"/>
    </source>
</evidence>
<keyword evidence="2" id="KW-0472">Membrane</keyword>
<reference evidence="3" key="1">
    <citation type="journal article" date="2021" name="PeerJ">
        <title>Extensive microbial diversity within the chicken gut microbiome revealed by metagenomics and culture.</title>
        <authorList>
            <person name="Gilroy R."/>
            <person name="Ravi A."/>
            <person name="Getino M."/>
            <person name="Pursley I."/>
            <person name="Horton D.L."/>
            <person name="Alikhan N.F."/>
            <person name="Baker D."/>
            <person name="Gharbi K."/>
            <person name="Hall N."/>
            <person name="Watson M."/>
            <person name="Adriaenssens E.M."/>
            <person name="Foster-Nyarko E."/>
            <person name="Jarju S."/>
            <person name="Secka A."/>
            <person name="Antonio M."/>
            <person name="Oren A."/>
            <person name="Chaudhuri R.R."/>
            <person name="La Ragione R."/>
            <person name="Hildebrand F."/>
            <person name="Pallen M.J."/>
        </authorList>
    </citation>
    <scope>NUCLEOTIDE SEQUENCE</scope>
    <source>
        <strain evidence="3">CHK186-16707</strain>
    </source>
</reference>
<keyword evidence="2" id="KW-1133">Transmembrane helix</keyword>